<protein>
    <submittedName>
        <fullName evidence="1">Uncharacterized protein</fullName>
    </submittedName>
</protein>
<dbReference type="HOGENOM" id="CLU_1506237_0_0_1"/>
<organism evidence="1 2">
    <name type="scientific">Paramecium tetraurelia</name>
    <dbReference type="NCBI Taxonomy" id="5888"/>
    <lineage>
        <taxon>Eukaryota</taxon>
        <taxon>Sar</taxon>
        <taxon>Alveolata</taxon>
        <taxon>Ciliophora</taxon>
        <taxon>Intramacronucleata</taxon>
        <taxon>Oligohymenophorea</taxon>
        <taxon>Peniculida</taxon>
        <taxon>Parameciidae</taxon>
        <taxon>Paramecium</taxon>
    </lineage>
</organism>
<dbReference type="GeneID" id="5031419"/>
<dbReference type="InParanoid" id="A0D5C0"/>
<gene>
    <name evidence="1" type="ORF">GSPATT00013686001</name>
</gene>
<proteinExistence type="predicted"/>
<dbReference type="AlphaFoldDB" id="A0D5C0"/>
<accession>A0D5C0</accession>
<name>A0D5C0_PARTE</name>
<dbReference type="KEGG" id="ptm:GSPATT00013686001"/>
<dbReference type="OrthoDB" id="294988at2759"/>
<evidence type="ECO:0000313" key="1">
    <source>
        <dbReference type="EMBL" id="CAK78237.1"/>
    </source>
</evidence>
<keyword evidence="2" id="KW-1185">Reference proteome</keyword>
<dbReference type="Proteomes" id="UP000000600">
    <property type="component" value="Unassembled WGS sequence"/>
</dbReference>
<dbReference type="OMA" id="DCCANYI"/>
<dbReference type="RefSeq" id="XP_001445634.1">
    <property type="nucleotide sequence ID" value="XM_001445597.1"/>
</dbReference>
<dbReference type="eggNOG" id="ENOG502T1FS">
    <property type="taxonomic scope" value="Eukaryota"/>
</dbReference>
<dbReference type="EMBL" id="CT868296">
    <property type="protein sequence ID" value="CAK78237.1"/>
    <property type="molecule type" value="Genomic_DNA"/>
</dbReference>
<reference evidence="1 2" key="1">
    <citation type="journal article" date="2006" name="Nature">
        <title>Global trends of whole-genome duplications revealed by the ciliate Paramecium tetraurelia.</title>
        <authorList>
            <consortium name="Genoscope"/>
            <person name="Aury J.-M."/>
            <person name="Jaillon O."/>
            <person name="Duret L."/>
            <person name="Noel B."/>
            <person name="Jubin C."/>
            <person name="Porcel B.M."/>
            <person name="Segurens B."/>
            <person name="Daubin V."/>
            <person name="Anthouard V."/>
            <person name="Aiach N."/>
            <person name="Arnaiz O."/>
            <person name="Billaut A."/>
            <person name="Beisson J."/>
            <person name="Blanc I."/>
            <person name="Bouhouche K."/>
            <person name="Camara F."/>
            <person name="Duharcourt S."/>
            <person name="Guigo R."/>
            <person name="Gogendeau D."/>
            <person name="Katinka M."/>
            <person name="Keller A.-M."/>
            <person name="Kissmehl R."/>
            <person name="Klotz C."/>
            <person name="Koll F."/>
            <person name="Le Moue A."/>
            <person name="Lepere C."/>
            <person name="Malinsky S."/>
            <person name="Nowacki M."/>
            <person name="Nowak J.K."/>
            <person name="Plattner H."/>
            <person name="Poulain J."/>
            <person name="Ruiz F."/>
            <person name="Serrano V."/>
            <person name="Zagulski M."/>
            <person name="Dessen P."/>
            <person name="Betermier M."/>
            <person name="Weissenbach J."/>
            <person name="Scarpelli C."/>
            <person name="Schachter V."/>
            <person name="Sperling L."/>
            <person name="Meyer E."/>
            <person name="Cohen J."/>
            <person name="Wincker P."/>
        </authorList>
    </citation>
    <scope>NUCLEOTIDE SEQUENCE [LARGE SCALE GENOMIC DNA]</scope>
    <source>
        <strain evidence="1 2">Stock d4-2</strain>
    </source>
</reference>
<sequence>MLLTSQMIKVNQQLKKEKEYFLERNKKIDYYYCDCCANYISDLQIKIFNKMKTRNSDRQKYSPQNSFVYVCLYIIYLYSLQQNVSMSEYPFPSAQQTPIRRRGPIHKKPKQTMINLKKNKSQRQFICYEDKDLNIPQEYQSILQKHKSDDDRESDDEQIKYAINYLYKDLLLCLEKEKK</sequence>
<evidence type="ECO:0000313" key="2">
    <source>
        <dbReference type="Proteomes" id="UP000000600"/>
    </source>
</evidence>